<evidence type="ECO:0000259" key="2">
    <source>
        <dbReference type="Pfam" id="PF24035"/>
    </source>
</evidence>
<comment type="caution">
    <text evidence="3">The sequence shown here is derived from an EMBL/GenBank/DDBJ whole genome shotgun (WGS) entry which is preliminary data.</text>
</comment>
<feature type="domain" description="DUF7344" evidence="2">
    <location>
        <begin position="15"/>
        <end position="94"/>
    </location>
</feature>
<dbReference type="EMBL" id="JBHUDC010000002">
    <property type="protein sequence ID" value="MFD1512540.1"/>
    <property type="molecule type" value="Genomic_DNA"/>
</dbReference>
<evidence type="ECO:0000256" key="1">
    <source>
        <dbReference type="SAM" id="MobiDB-lite"/>
    </source>
</evidence>
<dbReference type="AlphaFoldDB" id="A0ABD6ASN5"/>
<evidence type="ECO:0000313" key="4">
    <source>
        <dbReference type="Proteomes" id="UP001597187"/>
    </source>
</evidence>
<accession>A0ABD6ASN5</accession>
<sequence length="126" mass="13574">MSYTDSETPPGEVARLLETDTRRQVVAFLLEVGGSWDVRTLADELVRLDPAVSPDSTDSEDAVEQRAITLYHCALPKLAAAEAVVFDRKEQTVTPGDRLEELGAYLGDEPDYSGLDTQSGGLSASS</sequence>
<reference evidence="3 4" key="1">
    <citation type="journal article" date="2019" name="Int. J. Syst. Evol. Microbiol.">
        <title>The Global Catalogue of Microorganisms (GCM) 10K type strain sequencing project: providing services to taxonomists for standard genome sequencing and annotation.</title>
        <authorList>
            <consortium name="The Broad Institute Genomics Platform"/>
            <consortium name="The Broad Institute Genome Sequencing Center for Infectious Disease"/>
            <person name="Wu L."/>
            <person name="Ma J."/>
        </authorList>
    </citation>
    <scope>NUCLEOTIDE SEQUENCE [LARGE SCALE GENOMIC DNA]</scope>
    <source>
        <strain evidence="3 4">CGMCC 1.12563</strain>
    </source>
</reference>
<dbReference type="Proteomes" id="UP001597187">
    <property type="component" value="Unassembled WGS sequence"/>
</dbReference>
<evidence type="ECO:0000313" key="3">
    <source>
        <dbReference type="EMBL" id="MFD1512540.1"/>
    </source>
</evidence>
<dbReference type="Pfam" id="PF24035">
    <property type="entry name" value="DUF7344"/>
    <property type="match status" value="1"/>
</dbReference>
<feature type="region of interest" description="Disordered" evidence="1">
    <location>
        <begin position="104"/>
        <end position="126"/>
    </location>
</feature>
<organism evidence="3 4">
    <name type="scientific">Halomarina rubra</name>
    <dbReference type="NCBI Taxonomy" id="2071873"/>
    <lineage>
        <taxon>Archaea</taxon>
        <taxon>Methanobacteriati</taxon>
        <taxon>Methanobacteriota</taxon>
        <taxon>Stenosarchaea group</taxon>
        <taxon>Halobacteria</taxon>
        <taxon>Halobacteriales</taxon>
        <taxon>Natronomonadaceae</taxon>
        <taxon>Halomarina</taxon>
    </lineage>
</organism>
<keyword evidence="4" id="KW-1185">Reference proteome</keyword>
<gene>
    <name evidence="3" type="ORF">ACFSBT_04505</name>
</gene>
<feature type="compositionally biased region" description="Polar residues" evidence="1">
    <location>
        <begin position="115"/>
        <end position="126"/>
    </location>
</feature>
<protein>
    <recommendedName>
        <fullName evidence="2">DUF7344 domain-containing protein</fullName>
    </recommendedName>
</protein>
<proteinExistence type="predicted"/>
<name>A0ABD6ASN5_9EURY</name>
<dbReference type="RefSeq" id="WP_250872514.1">
    <property type="nucleotide sequence ID" value="NZ_JALXFV010000002.1"/>
</dbReference>
<dbReference type="InterPro" id="IPR055768">
    <property type="entry name" value="DUF7344"/>
</dbReference>